<keyword evidence="3" id="KW-1185">Reference proteome</keyword>
<dbReference type="InterPro" id="IPR052715">
    <property type="entry name" value="RAYT_transposase"/>
</dbReference>
<evidence type="ECO:0000313" key="3">
    <source>
        <dbReference type="Proteomes" id="UP001597414"/>
    </source>
</evidence>
<dbReference type="Proteomes" id="UP001597414">
    <property type="component" value="Unassembled WGS sequence"/>
</dbReference>
<evidence type="ECO:0000313" key="2">
    <source>
        <dbReference type="EMBL" id="MFD2203112.1"/>
    </source>
</evidence>
<organism evidence="2 3">
    <name type="scientific">Shivajiella indica</name>
    <dbReference type="NCBI Taxonomy" id="872115"/>
    <lineage>
        <taxon>Bacteria</taxon>
        <taxon>Pseudomonadati</taxon>
        <taxon>Bacteroidota</taxon>
        <taxon>Cytophagia</taxon>
        <taxon>Cytophagales</taxon>
        <taxon>Cyclobacteriaceae</taxon>
        <taxon>Shivajiella</taxon>
    </lineage>
</organism>
<reference evidence="3" key="1">
    <citation type="journal article" date="2019" name="Int. J. Syst. Evol. Microbiol.">
        <title>The Global Catalogue of Microorganisms (GCM) 10K type strain sequencing project: providing services to taxonomists for standard genome sequencing and annotation.</title>
        <authorList>
            <consortium name="The Broad Institute Genomics Platform"/>
            <consortium name="The Broad Institute Genome Sequencing Center for Infectious Disease"/>
            <person name="Wu L."/>
            <person name="Ma J."/>
        </authorList>
    </citation>
    <scope>NUCLEOTIDE SEQUENCE [LARGE SCALE GENOMIC DNA]</scope>
    <source>
        <strain evidence="3">KCTC 19812</strain>
    </source>
</reference>
<accession>A0ABW5BAQ4</accession>
<dbReference type="Gene3D" id="3.30.70.1290">
    <property type="entry name" value="Transposase IS200-like"/>
    <property type="match status" value="1"/>
</dbReference>
<name>A0ABW5BAQ4_9BACT</name>
<dbReference type="InterPro" id="IPR002686">
    <property type="entry name" value="Transposase_17"/>
</dbReference>
<dbReference type="RefSeq" id="WP_380805010.1">
    <property type="nucleotide sequence ID" value="NZ_JBHUIV010000020.1"/>
</dbReference>
<dbReference type="PANTHER" id="PTHR36966:SF1">
    <property type="entry name" value="REP-ASSOCIATED TYROSINE TRANSPOSASE"/>
    <property type="match status" value="1"/>
</dbReference>
<dbReference type="InterPro" id="IPR036515">
    <property type="entry name" value="Transposase_17_sf"/>
</dbReference>
<sequence length="214" mass="25984">MEFKEFYWRKLPHIQPLGGMFFVTFNLKGAIPKWKLKQLKEEREVKYLQILKRSQNKKRDLETLSRKMFIKYDKYLDSYSNSKMYLKNEEAAKTVADSLHFWDKKKIELLCYCIMANHVHVLMRLFDNSETETPKALNQVMHSIKLYSAKKCNEFLGLEGNFWEEESYDRLIRNRKELRSIMRYILNNPVKAGLCKEMTDWKWSYIKEEYNDIF</sequence>
<feature type="domain" description="Transposase IS200-like" evidence="1">
    <location>
        <begin position="16"/>
        <end position="188"/>
    </location>
</feature>
<protein>
    <submittedName>
        <fullName evidence="2">Transposase</fullName>
    </submittedName>
</protein>
<dbReference type="Pfam" id="PF01797">
    <property type="entry name" value="Y1_Tnp"/>
    <property type="match status" value="1"/>
</dbReference>
<proteinExistence type="predicted"/>
<dbReference type="SUPFAM" id="SSF143422">
    <property type="entry name" value="Transposase IS200-like"/>
    <property type="match status" value="1"/>
</dbReference>
<dbReference type="EMBL" id="JBHUIV010000020">
    <property type="protein sequence ID" value="MFD2203112.1"/>
    <property type="molecule type" value="Genomic_DNA"/>
</dbReference>
<gene>
    <name evidence="2" type="ORF">ACFSKV_16160</name>
</gene>
<comment type="caution">
    <text evidence="2">The sequence shown here is derived from an EMBL/GenBank/DDBJ whole genome shotgun (WGS) entry which is preliminary data.</text>
</comment>
<dbReference type="PANTHER" id="PTHR36966">
    <property type="entry name" value="REP-ASSOCIATED TYROSINE TRANSPOSASE"/>
    <property type="match status" value="1"/>
</dbReference>
<evidence type="ECO:0000259" key="1">
    <source>
        <dbReference type="SMART" id="SM01321"/>
    </source>
</evidence>
<dbReference type="SMART" id="SM01321">
    <property type="entry name" value="Y1_Tnp"/>
    <property type="match status" value="1"/>
</dbReference>